<feature type="transmembrane region" description="Helical" evidence="7">
    <location>
        <begin position="324"/>
        <end position="347"/>
    </location>
</feature>
<dbReference type="PANTHER" id="PTHR30465:SF45">
    <property type="entry name" value="BINDING-PROTEIN-DEPENDENT TRANSPORT SYSTEMS INNER MEMBRANE COMPONENT"/>
    <property type="match status" value="1"/>
</dbReference>
<dbReference type="Gene3D" id="1.10.3720.10">
    <property type="entry name" value="MetI-like"/>
    <property type="match status" value="1"/>
</dbReference>
<evidence type="ECO:0000256" key="7">
    <source>
        <dbReference type="RuleBase" id="RU363032"/>
    </source>
</evidence>
<dbReference type="Proteomes" id="UP001245683">
    <property type="component" value="Unassembled WGS sequence"/>
</dbReference>
<evidence type="ECO:0000313" key="10">
    <source>
        <dbReference type="Proteomes" id="UP001245683"/>
    </source>
</evidence>
<proteinExistence type="inferred from homology"/>
<evidence type="ECO:0000256" key="5">
    <source>
        <dbReference type="ARBA" id="ARBA00022989"/>
    </source>
</evidence>
<evidence type="ECO:0000256" key="3">
    <source>
        <dbReference type="ARBA" id="ARBA00022475"/>
    </source>
</evidence>
<dbReference type="GO" id="GO:0005886">
    <property type="term" value="C:plasma membrane"/>
    <property type="evidence" value="ECO:0007669"/>
    <property type="project" value="UniProtKB-SubCell"/>
</dbReference>
<dbReference type="Pfam" id="PF00528">
    <property type="entry name" value="BPD_transp_1"/>
    <property type="match status" value="1"/>
</dbReference>
<evidence type="ECO:0000259" key="8">
    <source>
        <dbReference type="PROSITE" id="PS50928"/>
    </source>
</evidence>
<feature type="transmembrane region" description="Helical" evidence="7">
    <location>
        <begin position="182"/>
        <end position="199"/>
    </location>
</feature>
<dbReference type="InterPro" id="IPR035906">
    <property type="entry name" value="MetI-like_sf"/>
</dbReference>
<keyword evidence="3" id="KW-1003">Cell membrane</keyword>
<keyword evidence="2 7" id="KW-0813">Transport</keyword>
<dbReference type="RefSeq" id="WP_315341922.1">
    <property type="nucleotide sequence ID" value="NZ_JAVDZE010000002.1"/>
</dbReference>
<comment type="subcellular location">
    <subcellularLocation>
        <location evidence="1 7">Cell membrane</location>
        <topology evidence="1 7">Multi-pass membrane protein</topology>
    </subcellularLocation>
</comment>
<dbReference type="AlphaFoldDB" id="A0AAE4NVP3"/>
<reference evidence="9 10" key="1">
    <citation type="submission" date="2023-08" db="EMBL/GenBank/DDBJ databases">
        <title>Draft genome sequence of Thermococcus waiotapuensis WT1T, a thermophilic sulphur-dependent archaeon from order Thermococcales.</title>
        <authorList>
            <person name="Manners S.H."/>
            <person name="Carere C.R."/>
            <person name="Dhami M.K."/>
            <person name="Dobson R.C.J."/>
            <person name="Stott M.B."/>
        </authorList>
    </citation>
    <scope>NUCLEOTIDE SEQUENCE [LARGE SCALE GENOMIC DNA]</scope>
    <source>
        <strain evidence="9 10">WT1</strain>
    </source>
</reference>
<feature type="transmembrane region" description="Helical" evidence="7">
    <location>
        <begin position="278"/>
        <end position="303"/>
    </location>
</feature>
<dbReference type="InterPro" id="IPR000515">
    <property type="entry name" value="MetI-like"/>
</dbReference>
<dbReference type="EMBL" id="JAVDZE010000002">
    <property type="protein sequence ID" value="MDV3104141.1"/>
    <property type="molecule type" value="Genomic_DNA"/>
</dbReference>
<dbReference type="PROSITE" id="PS50928">
    <property type="entry name" value="ABC_TM1"/>
    <property type="match status" value="1"/>
</dbReference>
<feature type="transmembrane region" description="Helical" evidence="7">
    <location>
        <begin position="20"/>
        <end position="43"/>
    </location>
</feature>
<evidence type="ECO:0000256" key="6">
    <source>
        <dbReference type="ARBA" id="ARBA00023136"/>
    </source>
</evidence>
<feature type="domain" description="ABC transmembrane type-1" evidence="8">
    <location>
        <begin position="133"/>
        <end position="340"/>
    </location>
</feature>
<sequence length="359" mass="40059">MTPFPQKLGGIPMGMSFGKYVAYRLVNAVIVLFLAVLLMSALFTKLADEQNKSLVEDNLQGWIQAYTKAHNQEPSQEQIETQKKILMHNYGLDKPYWARVGNYTLNTFLFKWGKSHRKVFGTTSVTEQIKIALLRTILLFTTAEILVILIGIGLGVKSAQKPGSLLDRTISVLAMITTSLPMWWLGMLMILLFVVYLKLLPITLYSQVFTANTKELLEKMTLPVLTIVLNLFGGWAWTTRNIMIGTMQEDFIMVARAKGVPERKVIYGHALKAAAPPIITMVIFGLIGSLGGAIITEIVFNWPGMGRLYWQALSQPIAIETMMALNYMFAVLTVLSMVLADILYAYLDPRIRIGAAASS</sequence>
<name>A0AAE4NVP3_9EURY</name>
<dbReference type="SUPFAM" id="SSF161098">
    <property type="entry name" value="MetI-like"/>
    <property type="match status" value="1"/>
</dbReference>
<keyword evidence="10" id="KW-1185">Reference proteome</keyword>
<keyword evidence="5 7" id="KW-1133">Transmembrane helix</keyword>
<evidence type="ECO:0000256" key="2">
    <source>
        <dbReference type="ARBA" id="ARBA00022448"/>
    </source>
</evidence>
<feature type="transmembrane region" description="Helical" evidence="7">
    <location>
        <begin position="220"/>
        <end position="237"/>
    </location>
</feature>
<accession>A0AAE4NVP3</accession>
<dbReference type="GO" id="GO:0055085">
    <property type="term" value="P:transmembrane transport"/>
    <property type="evidence" value="ECO:0007669"/>
    <property type="project" value="InterPro"/>
</dbReference>
<evidence type="ECO:0000313" key="9">
    <source>
        <dbReference type="EMBL" id="MDV3104141.1"/>
    </source>
</evidence>
<dbReference type="CDD" id="cd06261">
    <property type="entry name" value="TM_PBP2"/>
    <property type="match status" value="1"/>
</dbReference>
<organism evidence="9 10">
    <name type="scientific">Thermococcus waiotapuensis</name>
    <dbReference type="NCBI Taxonomy" id="90909"/>
    <lineage>
        <taxon>Archaea</taxon>
        <taxon>Methanobacteriati</taxon>
        <taxon>Methanobacteriota</taxon>
        <taxon>Thermococci</taxon>
        <taxon>Thermococcales</taxon>
        <taxon>Thermococcaceae</taxon>
        <taxon>Thermococcus</taxon>
    </lineage>
</organism>
<keyword evidence="6 7" id="KW-0472">Membrane</keyword>
<comment type="similarity">
    <text evidence="7">Belongs to the binding-protein-dependent transport system permease family.</text>
</comment>
<evidence type="ECO:0000256" key="4">
    <source>
        <dbReference type="ARBA" id="ARBA00022692"/>
    </source>
</evidence>
<gene>
    <name evidence="9" type="ORF">RBI02_06260</name>
</gene>
<keyword evidence="4 7" id="KW-0812">Transmembrane</keyword>
<comment type="caution">
    <text evidence="9">The sequence shown here is derived from an EMBL/GenBank/DDBJ whole genome shotgun (WGS) entry which is preliminary data.</text>
</comment>
<feature type="transmembrane region" description="Helical" evidence="7">
    <location>
        <begin position="137"/>
        <end position="156"/>
    </location>
</feature>
<evidence type="ECO:0000256" key="1">
    <source>
        <dbReference type="ARBA" id="ARBA00004651"/>
    </source>
</evidence>
<dbReference type="PANTHER" id="PTHR30465">
    <property type="entry name" value="INNER MEMBRANE ABC TRANSPORTER"/>
    <property type="match status" value="1"/>
</dbReference>
<protein>
    <submittedName>
        <fullName evidence="9">ABC transporter permease</fullName>
    </submittedName>
</protein>